<dbReference type="Proteomes" id="UP000217790">
    <property type="component" value="Unassembled WGS sequence"/>
</dbReference>
<dbReference type="AlphaFoldDB" id="A0A2H3DG91"/>
<dbReference type="EMBL" id="KZ293679">
    <property type="protein sequence ID" value="PBK87273.1"/>
    <property type="molecule type" value="Genomic_DNA"/>
</dbReference>
<keyword evidence="3" id="KW-1185">Reference proteome</keyword>
<evidence type="ECO:0000313" key="2">
    <source>
        <dbReference type="EMBL" id="PBK87273.1"/>
    </source>
</evidence>
<evidence type="ECO:0000313" key="3">
    <source>
        <dbReference type="Proteomes" id="UP000217790"/>
    </source>
</evidence>
<dbReference type="STRING" id="47427.A0A2H3DG91"/>
<dbReference type="InParanoid" id="A0A2H3DG91"/>
<dbReference type="OrthoDB" id="2979716at2759"/>
<protein>
    <submittedName>
        <fullName evidence="2">Uncharacterized protein</fullName>
    </submittedName>
</protein>
<organism evidence="2 3">
    <name type="scientific">Armillaria gallica</name>
    <name type="common">Bulbous honey fungus</name>
    <name type="synonym">Armillaria bulbosa</name>
    <dbReference type="NCBI Taxonomy" id="47427"/>
    <lineage>
        <taxon>Eukaryota</taxon>
        <taxon>Fungi</taxon>
        <taxon>Dikarya</taxon>
        <taxon>Basidiomycota</taxon>
        <taxon>Agaricomycotina</taxon>
        <taxon>Agaricomycetes</taxon>
        <taxon>Agaricomycetidae</taxon>
        <taxon>Agaricales</taxon>
        <taxon>Marasmiineae</taxon>
        <taxon>Physalacriaceae</taxon>
        <taxon>Armillaria</taxon>
    </lineage>
</organism>
<reference evidence="3" key="1">
    <citation type="journal article" date="2017" name="Nat. Ecol. Evol.">
        <title>Genome expansion and lineage-specific genetic innovations in the forest pathogenic fungi Armillaria.</title>
        <authorList>
            <person name="Sipos G."/>
            <person name="Prasanna A.N."/>
            <person name="Walter M.C."/>
            <person name="O'Connor E."/>
            <person name="Balint B."/>
            <person name="Krizsan K."/>
            <person name="Kiss B."/>
            <person name="Hess J."/>
            <person name="Varga T."/>
            <person name="Slot J."/>
            <person name="Riley R."/>
            <person name="Boka B."/>
            <person name="Rigling D."/>
            <person name="Barry K."/>
            <person name="Lee J."/>
            <person name="Mihaltcheva S."/>
            <person name="LaButti K."/>
            <person name="Lipzen A."/>
            <person name="Waldron R."/>
            <person name="Moloney N.M."/>
            <person name="Sperisen C."/>
            <person name="Kredics L."/>
            <person name="Vagvoelgyi C."/>
            <person name="Patrignani A."/>
            <person name="Fitzpatrick D."/>
            <person name="Nagy I."/>
            <person name="Doyle S."/>
            <person name="Anderson J.B."/>
            <person name="Grigoriev I.V."/>
            <person name="Gueldener U."/>
            <person name="Muensterkoetter M."/>
            <person name="Nagy L.G."/>
        </authorList>
    </citation>
    <scope>NUCLEOTIDE SEQUENCE [LARGE SCALE GENOMIC DNA]</scope>
    <source>
        <strain evidence="3">Ar21-2</strain>
    </source>
</reference>
<accession>A0A2H3DG91</accession>
<name>A0A2H3DG91_ARMGA</name>
<evidence type="ECO:0000256" key="1">
    <source>
        <dbReference type="SAM" id="MobiDB-lite"/>
    </source>
</evidence>
<sequence length="228" mass="26196">MDQPPPTWRDFLDMRFEDHLRLEEISSTHNIHPYPAIAPPPAEKSLRQSDPDPTIVPRILESFRSFLEDESWLDQPLPPRLADRLQSFQEDLWASILSNEVTVGTLYYEVFAIVREAVKGLSSTPAQPITLTQLAVPRQEYLEEGELNWTTIDVPTRTGVKTTMTTVKRPQVLFHHARDMQKEHEYGPLDPQYDAKAMCIKVGLIIPGPVNNMLFNIRRRGDIYSLGY</sequence>
<feature type="region of interest" description="Disordered" evidence="1">
    <location>
        <begin position="32"/>
        <end position="51"/>
    </location>
</feature>
<proteinExistence type="predicted"/>
<gene>
    <name evidence="2" type="ORF">ARMGADRAFT_1085687</name>
</gene>